<dbReference type="InterPro" id="IPR004398">
    <property type="entry name" value="RNA_MeTrfase_RsmD"/>
</dbReference>
<dbReference type="Proteomes" id="UP001152467">
    <property type="component" value="Unassembled WGS sequence"/>
</dbReference>
<evidence type="ECO:0000313" key="4">
    <source>
        <dbReference type="EMBL" id="CAH9053167.1"/>
    </source>
</evidence>
<evidence type="ECO:0000313" key="7">
    <source>
        <dbReference type="Proteomes" id="UP001152485"/>
    </source>
</evidence>
<dbReference type="PANTHER" id="PTHR43542:SF1">
    <property type="entry name" value="METHYLTRANSFERASE"/>
    <property type="match status" value="1"/>
</dbReference>
<evidence type="ECO:0000313" key="6">
    <source>
        <dbReference type="Proteomes" id="UP001152467"/>
    </source>
</evidence>
<accession>A0A9W4QW59</accession>
<comment type="caution">
    <text evidence="5">The sequence shown here is derived from an EMBL/GenBank/DDBJ whole genome shotgun (WGS) entry which is preliminary data.</text>
</comment>
<dbReference type="PIRSF" id="PIRSF004553">
    <property type="entry name" value="CHP00095"/>
    <property type="match status" value="1"/>
</dbReference>
<keyword evidence="2 3" id="KW-0808">Transferase</keyword>
<dbReference type="Gene3D" id="3.40.50.150">
    <property type="entry name" value="Vaccinia Virus protein VP39"/>
    <property type="match status" value="1"/>
</dbReference>
<organism evidence="5 6">
    <name type="scientific">Pseudoalteromonas holothuriae</name>
    <dbReference type="NCBI Taxonomy" id="2963714"/>
    <lineage>
        <taxon>Bacteria</taxon>
        <taxon>Pseudomonadati</taxon>
        <taxon>Pseudomonadota</taxon>
        <taxon>Gammaproteobacteria</taxon>
        <taxon>Alteromonadales</taxon>
        <taxon>Pseudoalteromonadaceae</taxon>
        <taxon>Pseudoalteromonas</taxon>
    </lineage>
</organism>
<evidence type="ECO:0000256" key="2">
    <source>
        <dbReference type="ARBA" id="ARBA00022679"/>
    </source>
</evidence>
<dbReference type="EMBL" id="CAMAPD010000003">
    <property type="protein sequence ID" value="CAH9053167.1"/>
    <property type="molecule type" value="Genomic_DNA"/>
</dbReference>
<proteinExistence type="inferred from homology"/>
<dbReference type="Pfam" id="PF03602">
    <property type="entry name" value="Cons_hypoth95"/>
    <property type="match status" value="1"/>
</dbReference>
<comment type="catalytic activity">
    <reaction evidence="3">
        <text>guanosine(966) in 16S rRNA + S-adenosyl-L-methionine = N(2)-methylguanosine(966) in 16S rRNA + S-adenosyl-L-homocysteine + H(+)</text>
        <dbReference type="Rhea" id="RHEA:23548"/>
        <dbReference type="Rhea" id="RHEA-COMP:10211"/>
        <dbReference type="Rhea" id="RHEA-COMP:10212"/>
        <dbReference type="ChEBI" id="CHEBI:15378"/>
        <dbReference type="ChEBI" id="CHEBI:57856"/>
        <dbReference type="ChEBI" id="CHEBI:59789"/>
        <dbReference type="ChEBI" id="CHEBI:74269"/>
        <dbReference type="ChEBI" id="CHEBI:74481"/>
        <dbReference type="EC" id="2.1.1.171"/>
    </reaction>
</comment>
<dbReference type="EMBL" id="CAMAPC010000005">
    <property type="protein sequence ID" value="CAH9056363.1"/>
    <property type="molecule type" value="Genomic_DNA"/>
</dbReference>
<dbReference type="SUPFAM" id="SSF53335">
    <property type="entry name" value="S-adenosyl-L-methionine-dependent methyltransferases"/>
    <property type="match status" value="1"/>
</dbReference>
<dbReference type="NCBIfam" id="TIGR00095">
    <property type="entry name" value="16S rRNA (guanine(966)-N(2))-methyltransferase RsmD"/>
    <property type="match status" value="1"/>
</dbReference>
<dbReference type="InterPro" id="IPR029063">
    <property type="entry name" value="SAM-dependent_MTases_sf"/>
</dbReference>
<evidence type="ECO:0000256" key="1">
    <source>
        <dbReference type="ARBA" id="ARBA00022603"/>
    </source>
</evidence>
<sequence>MRKKTTSKANQKDGMIRIISGQFKGRKLPVKNVTGLRPTTDRVKETVFNWLMQDTREATVLDCFAGSGGLGFECLSRFAKQAHFIELDKLAASQLQQNIATLKLSNAEVINSSAIDVLSNNKDQLTFSLVFVDPPFRKELAQHICELLEQNQWLTDDALIYVEVEKELSLVAPNNWQIIKEKQAGQVLCRLYQRDN</sequence>
<dbReference type="AlphaFoldDB" id="A0A9W4QW59"/>
<keyword evidence="3" id="KW-0698">rRNA processing</keyword>
<evidence type="ECO:0000256" key="3">
    <source>
        <dbReference type="PIRNR" id="PIRNR004553"/>
    </source>
</evidence>
<gene>
    <name evidence="5" type="primary">rsmD</name>
    <name evidence="5" type="ORF">PSECIP111854_01777</name>
    <name evidence="4" type="ORF">PSECIP111951_00766</name>
</gene>
<name>A0A9W4QW59_9GAMM</name>
<keyword evidence="6" id="KW-1185">Reference proteome</keyword>
<reference evidence="5 7" key="1">
    <citation type="submission" date="2022-07" db="EMBL/GenBank/DDBJ databases">
        <authorList>
            <person name="Criscuolo A."/>
        </authorList>
    </citation>
    <scope>NUCLEOTIDE SEQUENCE</scope>
    <source>
        <strain evidence="7">CIP 111951</strain>
        <strain evidence="5">CIP111854</strain>
        <strain evidence="4">CIP111951</strain>
    </source>
</reference>
<keyword evidence="3" id="KW-0949">S-adenosyl-L-methionine</keyword>
<comment type="similarity">
    <text evidence="3">Belongs to the methyltransferase superfamily. RsmD family.</text>
</comment>
<dbReference type="CDD" id="cd02440">
    <property type="entry name" value="AdoMet_MTases"/>
    <property type="match status" value="1"/>
</dbReference>
<dbReference type="RefSeq" id="WP_261591962.1">
    <property type="nucleotide sequence ID" value="NZ_CAMAPC010000005.1"/>
</dbReference>
<protein>
    <recommendedName>
        <fullName evidence="3">Ribosomal RNA small subunit methyltransferase D</fullName>
        <ecNumber evidence="3">2.1.1.171</ecNumber>
    </recommendedName>
</protein>
<evidence type="ECO:0000313" key="5">
    <source>
        <dbReference type="EMBL" id="CAH9056363.1"/>
    </source>
</evidence>
<keyword evidence="1 3" id="KW-0489">Methyltransferase</keyword>
<dbReference type="Proteomes" id="UP001152485">
    <property type="component" value="Unassembled WGS sequence"/>
</dbReference>
<dbReference type="EC" id="2.1.1.171" evidence="3"/>
<dbReference type="PANTHER" id="PTHR43542">
    <property type="entry name" value="METHYLTRANSFERASE"/>
    <property type="match status" value="1"/>
</dbReference>
<dbReference type="GO" id="GO:0052913">
    <property type="term" value="F:16S rRNA (guanine(966)-N(2))-methyltransferase activity"/>
    <property type="evidence" value="ECO:0007669"/>
    <property type="project" value="UniProtKB-EC"/>
</dbReference>
<comment type="function">
    <text evidence="3">Specifically methylates the guanine in position 966 of 16S rRNA in the assembled 30S particle.</text>
</comment>